<dbReference type="GO" id="GO:0030170">
    <property type="term" value="F:pyridoxal phosphate binding"/>
    <property type="evidence" value="ECO:0007669"/>
    <property type="project" value="UniProtKB-UniRule"/>
</dbReference>
<dbReference type="CDD" id="cd00609">
    <property type="entry name" value="AAT_like"/>
    <property type="match status" value="1"/>
</dbReference>
<protein>
    <recommendedName>
        <fullName evidence="4 9">LL-diaminopimelate aminotransferase</fullName>
        <shortName evidence="9">DAP-AT</shortName>
        <shortName evidence="9">DAP-aminotransferase</shortName>
        <shortName evidence="9">LL-DAP-aminotransferase</shortName>
        <ecNumber evidence="3 9">2.6.1.83</ecNumber>
    </recommendedName>
</protein>
<evidence type="ECO:0000313" key="12">
    <source>
        <dbReference type="Proteomes" id="UP000437131"/>
    </source>
</evidence>
<comment type="caution">
    <text evidence="11">The sequence shown here is derived from an EMBL/GenBank/DDBJ whole genome shotgun (WGS) entry which is preliminary data.</text>
</comment>
<feature type="binding site" evidence="9">
    <location>
        <position position="218"/>
    </location>
    <ligand>
        <name>pyridoxal 5'-phosphate</name>
        <dbReference type="ChEBI" id="CHEBI:597326"/>
    </ligand>
</feature>
<dbReference type="Gene3D" id="3.40.640.10">
    <property type="entry name" value="Type I PLP-dependent aspartate aminotransferase-like (Major domain)"/>
    <property type="match status" value="1"/>
</dbReference>
<evidence type="ECO:0000256" key="6">
    <source>
        <dbReference type="ARBA" id="ARBA00022679"/>
    </source>
</evidence>
<keyword evidence="6 9" id="KW-0808">Transferase</keyword>
<dbReference type="AlphaFoldDB" id="A0A844GLX9"/>
<feature type="binding site" evidence="9">
    <location>
        <position position="292"/>
    </location>
    <ligand>
        <name>substrate</name>
    </ligand>
</feature>
<feature type="binding site" evidence="9">
    <location>
        <position position="132"/>
    </location>
    <ligand>
        <name>substrate</name>
    </ligand>
</feature>
<comment type="similarity">
    <text evidence="9">Belongs to the class-I pyridoxal-phosphate-dependent aminotransferase family. LL-diaminopimelate aminotransferase subfamily.</text>
</comment>
<dbReference type="HAMAP" id="MF_01642">
    <property type="entry name" value="DapL_aminotrans_1"/>
    <property type="match status" value="1"/>
</dbReference>
<comment type="subunit">
    <text evidence="9">Homodimer.</text>
</comment>
<dbReference type="Proteomes" id="UP000437131">
    <property type="component" value="Unassembled WGS sequence"/>
</dbReference>
<feature type="binding site" evidence="9">
    <location>
        <begin position="108"/>
        <end position="109"/>
    </location>
    <ligand>
        <name>pyridoxal 5'-phosphate</name>
        <dbReference type="ChEBI" id="CHEBI:597326"/>
    </ligand>
</feature>
<dbReference type="NCBIfam" id="TIGR03542">
    <property type="entry name" value="DAPAT_plant"/>
    <property type="match status" value="1"/>
</dbReference>
<keyword evidence="5 9" id="KW-0032">Aminotransferase</keyword>
<dbReference type="UniPathway" id="UPA00034">
    <property type="reaction ID" value="UER00466"/>
</dbReference>
<evidence type="ECO:0000256" key="5">
    <source>
        <dbReference type="ARBA" id="ARBA00022576"/>
    </source>
</evidence>
<dbReference type="InterPro" id="IPR019942">
    <property type="entry name" value="DapL/ALD1"/>
</dbReference>
<dbReference type="PANTHER" id="PTHR43144">
    <property type="entry name" value="AMINOTRANSFERASE"/>
    <property type="match status" value="1"/>
</dbReference>
<feature type="binding site" evidence="9">
    <location>
        <position position="292"/>
    </location>
    <ligand>
        <name>pyridoxal 5'-phosphate</name>
        <dbReference type="ChEBI" id="CHEBI:597326"/>
    </ligand>
</feature>
<feature type="binding site" evidence="9">
    <location>
        <position position="72"/>
    </location>
    <ligand>
        <name>pyridoxal 5'-phosphate</name>
        <dbReference type="ChEBI" id="CHEBI:597326"/>
    </ligand>
</feature>
<keyword evidence="7 9" id="KW-0663">Pyridoxal phosphate</keyword>
<dbReference type="Gene3D" id="3.90.1150.10">
    <property type="entry name" value="Aspartate Aminotransferase, domain 1"/>
    <property type="match status" value="1"/>
</dbReference>
<dbReference type="EMBL" id="WMIA01000001">
    <property type="protein sequence ID" value="MTF37584.1"/>
    <property type="molecule type" value="Genomic_DNA"/>
</dbReference>
<proteinExistence type="inferred from homology"/>
<feature type="binding site" evidence="9">
    <location>
        <position position="187"/>
    </location>
    <ligand>
        <name>substrate</name>
    </ligand>
</feature>
<feature type="binding site" evidence="9">
    <location>
        <position position="257"/>
    </location>
    <ligand>
        <name>pyridoxal 5'-phosphate</name>
        <dbReference type="ChEBI" id="CHEBI:597326"/>
    </ligand>
</feature>
<feature type="binding site" evidence="9">
    <location>
        <position position="132"/>
    </location>
    <ligand>
        <name>pyridoxal 5'-phosphate</name>
        <dbReference type="ChEBI" id="CHEBI:597326"/>
    </ligand>
</feature>
<dbReference type="InterPro" id="IPR004839">
    <property type="entry name" value="Aminotransferase_I/II_large"/>
</dbReference>
<gene>
    <name evidence="9" type="primary">dapL</name>
    <name evidence="11" type="ORF">GGC33_01375</name>
</gene>
<evidence type="ECO:0000256" key="8">
    <source>
        <dbReference type="ARBA" id="ARBA00051934"/>
    </source>
</evidence>
<evidence type="ECO:0000256" key="1">
    <source>
        <dbReference type="ARBA" id="ARBA00001933"/>
    </source>
</evidence>
<feature type="binding site" evidence="9">
    <location>
        <position position="388"/>
    </location>
    <ligand>
        <name>substrate</name>
    </ligand>
</feature>
<evidence type="ECO:0000256" key="7">
    <source>
        <dbReference type="ARBA" id="ARBA00022898"/>
    </source>
</evidence>
<dbReference type="SUPFAM" id="SSF53383">
    <property type="entry name" value="PLP-dependent transferases"/>
    <property type="match status" value="1"/>
</dbReference>
<dbReference type="InterPro" id="IPR015424">
    <property type="entry name" value="PyrdxlP-dep_Trfase"/>
</dbReference>
<evidence type="ECO:0000313" key="11">
    <source>
        <dbReference type="EMBL" id="MTF37584.1"/>
    </source>
</evidence>
<feature type="binding site" evidence="9">
    <location>
        <position position="42"/>
    </location>
    <ligand>
        <name>substrate</name>
    </ligand>
</feature>
<organism evidence="11 12">
    <name type="scientific">Cyanobacterium aponinum 0216</name>
    <dbReference type="NCBI Taxonomy" id="2676140"/>
    <lineage>
        <taxon>Bacteria</taxon>
        <taxon>Bacillati</taxon>
        <taxon>Cyanobacteriota</taxon>
        <taxon>Cyanophyceae</taxon>
        <taxon>Oscillatoriophycideae</taxon>
        <taxon>Chroococcales</taxon>
        <taxon>Geminocystaceae</taxon>
        <taxon>Cyanobacterium</taxon>
    </lineage>
</organism>
<feature type="binding site" evidence="9">
    <location>
        <position position="15"/>
    </location>
    <ligand>
        <name>substrate</name>
    </ligand>
</feature>
<dbReference type="GO" id="GO:0010285">
    <property type="term" value="F:L,L-diaminopimelate aminotransferase activity"/>
    <property type="evidence" value="ECO:0007669"/>
    <property type="project" value="UniProtKB-UniRule"/>
</dbReference>
<evidence type="ECO:0000256" key="2">
    <source>
        <dbReference type="ARBA" id="ARBA00004982"/>
    </source>
</evidence>
<feature type="binding site" evidence="9">
    <location>
        <position position="187"/>
    </location>
    <ligand>
        <name>pyridoxal 5'-phosphate</name>
        <dbReference type="ChEBI" id="CHEBI:597326"/>
    </ligand>
</feature>
<sequence>MARINDNYLKLKAGYLFPEIARRVNAFAQANPDAKIIKLGIGDVTEPLPQACRSAMVKAVEDMGDRANFKGYGPEQGYLWLREAIATNDFQARGCDISPDEIFISDGSKCDTGNILDIFGKDNKIAVTDPVYPVYVDTNVMAGHTGEANEKGEYEGLVYLPISAENDFTAELPNEAVDLIYLCFPNNPTGATATKEYLQKWVDYAKANDSIILFDAAYEAFITDPTLPHSIYEIEGAKECAIEFRSFSKNAGFTGTRCALTVVPKTLKGKANDGSEVELWKLWNRRQSTKFNGVSYIVQRGAEAVYSPEGKAQIKELVNFYLENAKIIREELTKAGLTVYGGVNAPYVWVKTPDGLSSWDFFDKLLHNDNVVGTPGSGFGAAGEGYFRLSAFNSRENVIEAMRRINGK</sequence>
<dbReference type="InterPro" id="IPR015421">
    <property type="entry name" value="PyrdxlP-dep_Trfase_major"/>
</dbReference>
<feature type="domain" description="Aminotransferase class I/classII large" evidence="10">
    <location>
        <begin position="35"/>
        <end position="405"/>
    </location>
</feature>
<comment type="function">
    <text evidence="9">Involved in the synthesis of meso-diaminopimelate (m-DAP or DL-DAP), required for both lysine and peptidoglycan biosynthesis. Catalyzes the direct conversion of tetrahydrodipicolinate to LL-diaminopimelate.</text>
</comment>
<feature type="binding site" evidence="9">
    <location>
        <begin position="246"/>
        <end position="248"/>
    </location>
    <ligand>
        <name>pyridoxal 5'-phosphate</name>
        <dbReference type="ChEBI" id="CHEBI:597326"/>
    </ligand>
</feature>
<dbReference type="GO" id="GO:0033362">
    <property type="term" value="P:lysine biosynthetic process via diaminopimelate, diaminopimelate-aminotransferase pathway"/>
    <property type="evidence" value="ECO:0007669"/>
    <property type="project" value="UniProtKB-UniRule"/>
</dbReference>
<dbReference type="FunFam" id="3.40.640.10:FF:000099">
    <property type="entry name" value="LL-diaminopimelate aminotransferase, chloroplastic"/>
    <property type="match status" value="1"/>
</dbReference>
<evidence type="ECO:0000256" key="3">
    <source>
        <dbReference type="ARBA" id="ARBA00013138"/>
    </source>
</evidence>
<dbReference type="EC" id="2.6.1.83" evidence="3 9"/>
<comment type="cofactor">
    <cofactor evidence="1 9">
        <name>pyridoxal 5'-phosphate</name>
        <dbReference type="ChEBI" id="CHEBI:597326"/>
    </cofactor>
</comment>
<evidence type="ECO:0000256" key="9">
    <source>
        <dbReference type="HAMAP-Rule" id="MF_01642"/>
    </source>
</evidence>
<evidence type="ECO:0000256" key="4">
    <source>
        <dbReference type="ARBA" id="ARBA00018052"/>
    </source>
</evidence>
<comment type="catalytic activity">
    <reaction evidence="8 9">
        <text>(2S,6S)-2,6-diaminopimelate + 2-oxoglutarate = (S)-2,3,4,5-tetrahydrodipicolinate + L-glutamate + H2O + H(+)</text>
        <dbReference type="Rhea" id="RHEA:23988"/>
        <dbReference type="ChEBI" id="CHEBI:15377"/>
        <dbReference type="ChEBI" id="CHEBI:15378"/>
        <dbReference type="ChEBI" id="CHEBI:16810"/>
        <dbReference type="ChEBI" id="CHEBI:16845"/>
        <dbReference type="ChEBI" id="CHEBI:29985"/>
        <dbReference type="ChEBI" id="CHEBI:57609"/>
        <dbReference type="EC" id="2.6.1.83"/>
    </reaction>
</comment>
<name>A0A844GLX9_9CHRO</name>
<comment type="pathway">
    <text evidence="2 9">Amino-acid biosynthesis; L-lysine biosynthesis via DAP pathway; LL-2,6-diaminopimelate from (S)-tetrahydrodipicolinate (aminotransferase route): step 1/1.</text>
</comment>
<feature type="modified residue" description="N6-(pyridoxal phosphate)lysine" evidence="9">
    <location>
        <position position="249"/>
    </location>
</feature>
<dbReference type="Pfam" id="PF00155">
    <property type="entry name" value="Aminotran_1_2"/>
    <property type="match status" value="1"/>
</dbReference>
<feature type="binding site" evidence="9">
    <location>
        <position position="109"/>
    </location>
    <ligand>
        <name>substrate</name>
    </ligand>
</feature>
<dbReference type="InterPro" id="IPR015422">
    <property type="entry name" value="PyrdxlP-dep_Trfase_small"/>
</dbReference>
<evidence type="ECO:0000259" key="10">
    <source>
        <dbReference type="Pfam" id="PF00155"/>
    </source>
</evidence>
<reference evidence="11 12" key="1">
    <citation type="submission" date="2019-11" db="EMBL/GenBank/DDBJ databases">
        <title>Isolation of a new High Light Tolerant Cyanobacteria.</title>
        <authorList>
            <person name="Dobson Z."/>
            <person name="Vaughn N."/>
            <person name="Vaughn M."/>
            <person name="Fromme P."/>
            <person name="Mazor Y."/>
        </authorList>
    </citation>
    <scope>NUCLEOTIDE SEQUENCE [LARGE SCALE GENOMIC DNA]</scope>
    <source>
        <strain evidence="11 12">0216</strain>
    </source>
</reference>
<accession>A0A844GLX9</accession>
<dbReference type="RefSeq" id="WP_155082481.1">
    <property type="nucleotide sequence ID" value="NZ_WMIA01000001.1"/>
</dbReference>